<feature type="transmembrane region" description="Helical" evidence="8">
    <location>
        <begin position="51"/>
        <end position="71"/>
    </location>
</feature>
<dbReference type="PANTHER" id="PTHR28644">
    <property type="entry name" value="SMALL INTEGRAL MEMBRANE PROTEIN 15"/>
    <property type="match status" value="1"/>
</dbReference>
<comment type="subcellular location">
    <subcellularLocation>
        <location evidence="1">Membrane</location>
        <topology evidence="1">Single-pass membrane protein</topology>
    </subcellularLocation>
</comment>
<keyword evidence="9" id="KW-1185">Reference proteome</keyword>
<evidence type="ECO:0000256" key="1">
    <source>
        <dbReference type="ARBA" id="ARBA00004167"/>
    </source>
</evidence>
<evidence type="ECO:0000256" key="5">
    <source>
        <dbReference type="ARBA" id="ARBA00022989"/>
    </source>
</evidence>
<evidence type="ECO:0000256" key="8">
    <source>
        <dbReference type="SAM" id="Phobius"/>
    </source>
</evidence>
<keyword evidence="7 8" id="KW-0472">Membrane</keyword>
<organism evidence="9 10">
    <name type="scientific">Trichobilharzia regenti</name>
    <name type="common">Nasal bird schistosome</name>
    <dbReference type="NCBI Taxonomy" id="157069"/>
    <lineage>
        <taxon>Eukaryota</taxon>
        <taxon>Metazoa</taxon>
        <taxon>Spiralia</taxon>
        <taxon>Lophotrochozoa</taxon>
        <taxon>Platyhelminthes</taxon>
        <taxon>Trematoda</taxon>
        <taxon>Digenea</taxon>
        <taxon>Strigeidida</taxon>
        <taxon>Schistosomatoidea</taxon>
        <taxon>Schistosomatidae</taxon>
        <taxon>Trichobilharzia</taxon>
    </lineage>
</organism>
<evidence type="ECO:0000256" key="3">
    <source>
        <dbReference type="ARBA" id="ARBA00017904"/>
    </source>
</evidence>
<dbReference type="Pfam" id="PF15086">
    <property type="entry name" value="UPF0542"/>
    <property type="match status" value="1"/>
</dbReference>
<reference evidence="10" key="2">
    <citation type="submission" date="2023-11" db="UniProtKB">
        <authorList>
            <consortium name="WormBaseParasite"/>
        </authorList>
    </citation>
    <scope>IDENTIFICATION</scope>
</reference>
<keyword evidence="4 8" id="KW-0812">Transmembrane</keyword>
<protein>
    <recommendedName>
        <fullName evidence="3">Small integral membrane protein 15</fullName>
    </recommendedName>
</protein>
<evidence type="ECO:0000256" key="6">
    <source>
        <dbReference type="ARBA" id="ARBA00023054"/>
    </source>
</evidence>
<dbReference type="WBParaSite" id="TREG1_44630.1">
    <property type="protein sequence ID" value="TREG1_44630.1"/>
    <property type="gene ID" value="TREG1_44630"/>
</dbReference>
<evidence type="ECO:0000313" key="10">
    <source>
        <dbReference type="WBParaSite" id="TREG1_44630.1"/>
    </source>
</evidence>
<reference evidence="9" key="1">
    <citation type="submission" date="2022-06" db="EMBL/GenBank/DDBJ databases">
        <authorList>
            <person name="Berger JAMES D."/>
            <person name="Berger JAMES D."/>
        </authorList>
    </citation>
    <scope>NUCLEOTIDE SEQUENCE [LARGE SCALE GENOMIC DNA]</scope>
</reference>
<dbReference type="InterPro" id="IPR027877">
    <property type="entry name" value="Smim15"/>
</dbReference>
<evidence type="ECO:0000256" key="7">
    <source>
        <dbReference type="ARBA" id="ARBA00023136"/>
    </source>
</evidence>
<dbReference type="PANTHER" id="PTHR28644:SF1">
    <property type="entry name" value="SMALL INTEGRAL MEMBRANE PROTEIN 15"/>
    <property type="match status" value="1"/>
</dbReference>
<accession>A0AA85JTL6</accession>
<keyword evidence="6" id="KW-0175">Coiled coil</keyword>
<dbReference type="GO" id="GO:0016020">
    <property type="term" value="C:membrane"/>
    <property type="evidence" value="ECO:0007669"/>
    <property type="project" value="UniProtKB-SubCell"/>
</dbReference>
<evidence type="ECO:0000256" key="4">
    <source>
        <dbReference type="ARBA" id="ARBA00022692"/>
    </source>
</evidence>
<dbReference type="AlphaFoldDB" id="A0AA85JTL6"/>
<sequence>MDHRTPEPSGADSVDPVKNLDLGQPPEDWSGWFSYMALKFVLYVAKNPWEFLTSTMIILTPLMLICAYCSYKLAKEIKRQEEASENGLNILRKLCVFESCCCVFRFLDLHLLIMRDAFNYLLSVENKNRIFVLHCKYDDVSIKNKTICRYSSMHRLTYHRIIYQTISMCLIC</sequence>
<keyword evidence="5 8" id="KW-1133">Transmembrane helix</keyword>
<name>A0AA85JTL6_TRIRE</name>
<proteinExistence type="inferred from homology"/>
<evidence type="ECO:0000313" key="9">
    <source>
        <dbReference type="Proteomes" id="UP000050795"/>
    </source>
</evidence>
<evidence type="ECO:0000256" key="2">
    <source>
        <dbReference type="ARBA" id="ARBA00006758"/>
    </source>
</evidence>
<comment type="similarity">
    <text evidence="2">Belongs to the SMIM15 family.</text>
</comment>
<dbReference type="Proteomes" id="UP000050795">
    <property type="component" value="Unassembled WGS sequence"/>
</dbReference>